<protein>
    <recommendedName>
        <fullName evidence="6">Large ribosomal subunit protein uL29m</fullName>
    </recommendedName>
    <alternativeName>
        <fullName evidence="7">54S ribosomal protein L4, mitochondrial</fullName>
    </alternativeName>
</protein>
<dbReference type="STRING" id="98765.A0A2R6NQG1"/>
<keyword evidence="10" id="KW-1185">Reference proteome</keyword>
<keyword evidence="4" id="KW-0496">Mitochondrion</keyword>
<dbReference type="PANTHER" id="PTHR21183:SF18">
    <property type="entry name" value="LARGE RIBOSOMAL SUBUNIT PROTEIN UL29M"/>
    <property type="match status" value="1"/>
</dbReference>
<dbReference type="SUPFAM" id="SSF46561">
    <property type="entry name" value="Ribosomal protein L29 (L29p)"/>
    <property type="match status" value="1"/>
</dbReference>
<evidence type="ECO:0000313" key="9">
    <source>
        <dbReference type="EMBL" id="PSR74792.1"/>
    </source>
</evidence>
<feature type="region of interest" description="Disordered" evidence="8">
    <location>
        <begin position="217"/>
        <end position="240"/>
    </location>
</feature>
<evidence type="ECO:0000256" key="6">
    <source>
        <dbReference type="ARBA" id="ARBA00035289"/>
    </source>
</evidence>
<dbReference type="Proteomes" id="UP000186601">
    <property type="component" value="Unassembled WGS sequence"/>
</dbReference>
<dbReference type="GO" id="GO:0003735">
    <property type="term" value="F:structural constituent of ribosome"/>
    <property type="evidence" value="ECO:0007669"/>
    <property type="project" value="InterPro"/>
</dbReference>
<dbReference type="EMBL" id="MLYV02000956">
    <property type="protein sequence ID" value="PSR74792.1"/>
    <property type="molecule type" value="Genomic_DNA"/>
</dbReference>
<dbReference type="AlphaFoldDB" id="A0A2R6NQG1"/>
<proteinExistence type="inferred from homology"/>
<dbReference type="GO" id="GO:0005762">
    <property type="term" value="C:mitochondrial large ribosomal subunit"/>
    <property type="evidence" value="ECO:0007669"/>
    <property type="project" value="TreeGrafter"/>
</dbReference>
<dbReference type="OrthoDB" id="270763at2759"/>
<dbReference type="Gene3D" id="6.10.330.20">
    <property type="match status" value="1"/>
</dbReference>
<dbReference type="InterPro" id="IPR036049">
    <property type="entry name" value="Ribosomal_uL29_sf"/>
</dbReference>
<evidence type="ECO:0000256" key="1">
    <source>
        <dbReference type="ARBA" id="ARBA00004173"/>
    </source>
</evidence>
<dbReference type="PANTHER" id="PTHR21183">
    <property type="entry name" value="RIBOSOMAL PROTEIN L47, MITOCHONDRIAL-RELATED"/>
    <property type="match status" value="1"/>
</dbReference>
<keyword evidence="5" id="KW-0687">Ribonucleoprotein</keyword>
<evidence type="ECO:0000256" key="7">
    <source>
        <dbReference type="ARBA" id="ARBA00035399"/>
    </source>
</evidence>
<dbReference type="InterPro" id="IPR010729">
    <property type="entry name" value="Ribosomal_uL29_mit"/>
</dbReference>
<keyword evidence="3" id="KW-0689">Ribosomal protein</keyword>
<dbReference type="Pfam" id="PF06984">
    <property type="entry name" value="MRP-L47"/>
    <property type="match status" value="1"/>
</dbReference>
<evidence type="ECO:0000256" key="2">
    <source>
        <dbReference type="ARBA" id="ARBA00009254"/>
    </source>
</evidence>
<comment type="similarity">
    <text evidence="2">Belongs to the universal ribosomal protein uL29 family.</text>
</comment>
<sequence length="255" mass="28363">MLTSIGSSRAILSSLLRPNAVINSRPLVSPLRSAIRSFASVVPNLPATTSSKSSPHAAPPTDGQLRPSYNVPVNPDHGLYAFFRKNVAEDGAVSYETVEQINHSTDNSGRSWTAAELRRKSFKDLHTLWYVLLRERNLLATQKAEIRRLGGSHMRTPITPKLFRVRKSMARIKYVVNERRLAYEGAVKIFTDNREAGLAEKREKKEAYRQLLADKADKEAKVKAKAEAEARREAGTEEGKAASLAAHGLFDVTQR</sequence>
<comment type="caution">
    <text evidence="9">The sequence shown here is derived from an EMBL/GenBank/DDBJ whole genome shotgun (WGS) entry which is preliminary data.</text>
</comment>
<evidence type="ECO:0000313" key="10">
    <source>
        <dbReference type="Proteomes" id="UP000186601"/>
    </source>
</evidence>
<organism evidence="9 10">
    <name type="scientific">Hermanssonia centrifuga</name>
    <dbReference type="NCBI Taxonomy" id="98765"/>
    <lineage>
        <taxon>Eukaryota</taxon>
        <taxon>Fungi</taxon>
        <taxon>Dikarya</taxon>
        <taxon>Basidiomycota</taxon>
        <taxon>Agaricomycotina</taxon>
        <taxon>Agaricomycetes</taxon>
        <taxon>Polyporales</taxon>
        <taxon>Meruliaceae</taxon>
        <taxon>Hermanssonia</taxon>
    </lineage>
</organism>
<name>A0A2R6NQG1_9APHY</name>
<reference evidence="9 10" key="1">
    <citation type="submission" date="2018-02" db="EMBL/GenBank/DDBJ databases">
        <title>Genome sequence of the basidiomycete white-rot fungus Phlebia centrifuga.</title>
        <authorList>
            <person name="Granchi Z."/>
            <person name="Peng M."/>
            <person name="de Vries R.P."/>
            <person name="Hilden K."/>
            <person name="Makela M.R."/>
            <person name="Grigoriev I."/>
            <person name="Riley R."/>
        </authorList>
    </citation>
    <scope>NUCLEOTIDE SEQUENCE [LARGE SCALE GENOMIC DNA]</scope>
    <source>
        <strain evidence="9 10">FBCC195</strain>
    </source>
</reference>
<comment type="subcellular location">
    <subcellularLocation>
        <location evidence="1">Mitochondrion</location>
    </subcellularLocation>
</comment>
<evidence type="ECO:0000256" key="4">
    <source>
        <dbReference type="ARBA" id="ARBA00023128"/>
    </source>
</evidence>
<feature type="region of interest" description="Disordered" evidence="8">
    <location>
        <begin position="46"/>
        <end position="69"/>
    </location>
</feature>
<gene>
    <name evidence="9" type="ORF">PHLCEN_2v9506</name>
</gene>
<evidence type="ECO:0000256" key="5">
    <source>
        <dbReference type="ARBA" id="ARBA00023274"/>
    </source>
</evidence>
<evidence type="ECO:0000256" key="8">
    <source>
        <dbReference type="SAM" id="MobiDB-lite"/>
    </source>
</evidence>
<evidence type="ECO:0000256" key="3">
    <source>
        <dbReference type="ARBA" id="ARBA00022980"/>
    </source>
</evidence>
<accession>A0A2R6NQG1</accession>
<dbReference type="InterPro" id="IPR038340">
    <property type="entry name" value="MRP-L47_sf"/>
</dbReference>
<dbReference type="GO" id="GO:0032543">
    <property type="term" value="P:mitochondrial translation"/>
    <property type="evidence" value="ECO:0007669"/>
    <property type="project" value="TreeGrafter"/>
</dbReference>